<protein>
    <submittedName>
        <fullName evidence="1">Uncharacterized protein</fullName>
    </submittedName>
</protein>
<dbReference type="AlphaFoldDB" id="A0A151IYV1"/>
<name>A0A151IYV1_9HYME</name>
<dbReference type="STRING" id="471704.A0A151IYV1"/>
<evidence type="ECO:0000313" key="2">
    <source>
        <dbReference type="Proteomes" id="UP000078492"/>
    </source>
</evidence>
<proteinExistence type="predicted"/>
<gene>
    <name evidence="1" type="ORF">ALC57_14096</name>
</gene>
<sequence length="360" mass="40915">MQLSDSSSKIVHRSSSKKIVKASYYDDDKSSKQTMIFIKSIPAPKGPLTRVIQCSTKISKDKTNYCIHLESKLKKDSAYKIIQPTDSSKISVKKTKISCKGALSKQSVSRRKSKSEVTRRSLPDCKLARSDKADLKIDILFFPEMKDPLSHITCKNGFDPFEIPSSLKKFSRRYKKQICSSSCYQPVRSATKDVCSDFFPTKVLALHAKSSPTERCTMQKRLDSQRLQRLPSKQILRSEVTQIEYAKSDKASACQKSAVAFRRACLTPEISGDTSHLPSSQELLTRYGKNIPIYQLERYEACRSKRNGLQDECIPPLLQAILKKEEQQRTLDKCSKGEQKVDQNRMGESMNPIKFLLYVE</sequence>
<accession>A0A151IYV1</accession>
<reference evidence="1 2" key="1">
    <citation type="submission" date="2015-09" db="EMBL/GenBank/DDBJ databases">
        <title>Trachymyrmex cornetzi WGS genome.</title>
        <authorList>
            <person name="Nygaard S."/>
            <person name="Hu H."/>
            <person name="Boomsma J."/>
            <person name="Zhang G."/>
        </authorList>
    </citation>
    <scope>NUCLEOTIDE SEQUENCE [LARGE SCALE GENOMIC DNA]</scope>
    <source>
        <strain evidence="1">Tcor2-1</strain>
        <tissue evidence="1">Whole body</tissue>
    </source>
</reference>
<evidence type="ECO:0000313" key="1">
    <source>
        <dbReference type="EMBL" id="KYN13695.1"/>
    </source>
</evidence>
<organism evidence="1 2">
    <name type="scientific">Trachymyrmex cornetzi</name>
    <dbReference type="NCBI Taxonomy" id="471704"/>
    <lineage>
        <taxon>Eukaryota</taxon>
        <taxon>Metazoa</taxon>
        <taxon>Ecdysozoa</taxon>
        <taxon>Arthropoda</taxon>
        <taxon>Hexapoda</taxon>
        <taxon>Insecta</taxon>
        <taxon>Pterygota</taxon>
        <taxon>Neoptera</taxon>
        <taxon>Endopterygota</taxon>
        <taxon>Hymenoptera</taxon>
        <taxon>Apocrita</taxon>
        <taxon>Aculeata</taxon>
        <taxon>Formicoidea</taxon>
        <taxon>Formicidae</taxon>
        <taxon>Myrmicinae</taxon>
        <taxon>Trachymyrmex</taxon>
    </lineage>
</organism>
<dbReference type="Proteomes" id="UP000078492">
    <property type="component" value="Unassembled WGS sequence"/>
</dbReference>
<keyword evidence="2" id="KW-1185">Reference proteome</keyword>
<dbReference type="EMBL" id="KQ980744">
    <property type="protein sequence ID" value="KYN13695.1"/>
    <property type="molecule type" value="Genomic_DNA"/>
</dbReference>